<proteinExistence type="predicted"/>
<protein>
    <submittedName>
        <fullName evidence="2">Uncharacterized protein</fullName>
    </submittedName>
</protein>
<evidence type="ECO:0000256" key="1">
    <source>
        <dbReference type="SAM" id="Phobius"/>
    </source>
</evidence>
<name>A0A246ATR0_9ENTR</name>
<evidence type="ECO:0000313" key="2">
    <source>
        <dbReference type="EMBL" id="PCM62020.1"/>
    </source>
</evidence>
<dbReference type="Proteomes" id="UP000217648">
    <property type="component" value="Unassembled WGS sequence"/>
</dbReference>
<feature type="transmembrane region" description="Helical" evidence="1">
    <location>
        <begin position="37"/>
        <end position="57"/>
    </location>
</feature>
<keyword evidence="1" id="KW-0812">Transmembrane</keyword>
<evidence type="ECO:0000313" key="3">
    <source>
        <dbReference type="Proteomes" id="UP000217648"/>
    </source>
</evidence>
<dbReference type="AlphaFoldDB" id="A0A246ATR0"/>
<keyword evidence="1" id="KW-0472">Membrane</keyword>
<keyword evidence="1" id="KW-1133">Transmembrane helix</keyword>
<feature type="transmembrane region" description="Helical" evidence="1">
    <location>
        <begin position="6"/>
        <end position="25"/>
    </location>
</feature>
<dbReference type="EMBL" id="NXHG01000003">
    <property type="protein sequence ID" value="PCM62020.1"/>
    <property type="molecule type" value="Genomic_DNA"/>
</dbReference>
<organism evidence="2 3">
    <name type="scientific">Klebsiella quasipneumoniae</name>
    <dbReference type="NCBI Taxonomy" id="1463165"/>
    <lineage>
        <taxon>Bacteria</taxon>
        <taxon>Pseudomonadati</taxon>
        <taxon>Pseudomonadota</taxon>
        <taxon>Gammaproteobacteria</taxon>
        <taxon>Enterobacterales</taxon>
        <taxon>Enterobacteriaceae</taxon>
        <taxon>Klebsiella/Raoultella group</taxon>
        <taxon>Klebsiella</taxon>
        <taxon>Klebsiella pneumoniae complex</taxon>
    </lineage>
</organism>
<sequence length="67" mass="7789">MPPHLASGRASFFMLLKNILFPILLRKHEVKCWLRMSHFSAILYALNITCYVLTYSASDAFNTLILW</sequence>
<reference evidence="2 3" key="1">
    <citation type="submission" date="2017-09" db="EMBL/GenBank/DDBJ databases">
        <title>Mdr eskape-Ghana.</title>
        <authorList>
            <person name="Agyepong N."/>
            <person name="Janice J."/>
            <person name="Samuelsen O."/>
            <person name="Owusu-Ofori A."/>
            <person name="Sundsfjord A."/>
            <person name="Essack S."/>
            <person name="Pedersen T."/>
        </authorList>
    </citation>
    <scope>NUCLEOTIDE SEQUENCE [LARGE SCALE GENOMIC DNA]</scope>
    <source>
        <strain evidence="2 3">46</strain>
    </source>
</reference>
<gene>
    <name evidence="2" type="ORF">CP911_07430</name>
</gene>
<accession>A0A246ATR0</accession>
<comment type="caution">
    <text evidence="2">The sequence shown here is derived from an EMBL/GenBank/DDBJ whole genome shotgun (WGS) entry which is preliminary data.</text>
</comment>